<organism evidence="4 5">
    <name type="scientific">Marchantia polymorpha subsp. ruderalis</name>
    <dbReference type="NCBI Taxonomy" id="1480154"/>
    <lineage>
        <taxon>Eukaryota</taxon>
        <taxon>Viridiplantae</taxon>
        <taxon>Streptophyta</taxon>
        <taxon>Embryophyta</taxon>
        <taxon>Marchantiophyta</taxon>
        <taxon>Marchantiopsida</taxon>
        <taxon>Marchantiidae</taxon>
        <taxon>Marchantiales</taxon>
        <taxon>Marchantiaceae</taxon>
        <taxon>Marchantia</taxon>
    </lineage>
</organism>
<evidence type="ECO:0000313" key="5">
    <source>
        <dbReference type="Proteomes" id="UP000077202"/>
    </source>
</evidence>
<dbReference type="EMBL" id="LVLJ01001866">
    <property type="protein sequence ID" value="OAE27540.1"/>
    <property type="molecule type" value="Genomic_DNA"/>
</dbReference>
<dbReference type="PANTHER" id="PTHR19308:SF13">
    <property type="entry name" value="OS02G0468400 PROTEIN"/>
    <property type="match status" value="1"/>
</dbReference>
<protein>
    <recommendedName>
        <fullName evidence="2">START domain-containing protein</fullName>
    </recommendedName>
</protein>
<gene>
    <name evidence="4" type="ORF">AXG93_2225s1010</name>
    <name evidence="3" type="ORF">Mp_4g23140</name>
</gene>
<dbReference type="GO" id="GO:0005737">
    <property type="term" value="C:cytoplasm"/>
    <property type="evidence" value="ECO:0007669"/>
    <property type="project" value="UniProtKB-ARBA"/>
</dbReference>
<evidence type="ECO:0000313" key="4">
    <source>
        <dbReference type="EMBL" id="OAE27540.1"/>
    </source>
</evidence>
<dbReference type="SUPFAM" id="SSF55961">
    <property type="entry name" value="Bet v1-like"/>
    <property type="match status" value="1"/>
</dbReference>
<dbReference type="InterPro" id="IPR002913">
    <property type="entry name" value="START_lipid-bd_dom"/>
</dbReference>
<dbReference type="EMBL" id="AP019869">
    <property type="protein sequence ID" value="BBN09843.1"/>
    <property type="molecule type" value="Genomic_DNA"/>
</dbReference>
<evidence type="ECO:0000313" key="3">
    <source>
        <dbReference type="EMBL" id="BBN09843.1"/>
    </source>
</evidence>
<evidence type="ECO:0000259" key="2">
    <source>
        <dbReference type="PROSITE" id="PS50848"/>
    </source>
</evidence>
<reference evidence="4 5" key="1">
    <citation type="submission" date="2016-03" db="EMBL/GenBank/DDBJ databases">
        <title>Mechanisms controlling the formation of the plant cell surface in tip-growing cells are functionally conserved among land plants.</title>
        <authorList>
            <person name="Honkanen S."/>
            <person name="Jones V.A."/>
            <person name="Morieri G."/>
            <person name="Champion C."/>
            <person name="Hetherington A.J."/>
            <person name="Kelly S."/>
            <person name="Saint-Marcoux D."/>
            <person name="Proust H."/>
            <person name="Prescott H."/>
            <person name="Dolan L."/>
        </authorList>
    </citation>
    <scope>NUCLEOTIDE SEQUENCE [LARGE SCALE GENOMIC DNA]</scope>
    <source>
        <strain evidence="5">cv. Tak-1 and cv. Tak-2</strain>
        <tissue evidence="4">Whole gametophyte</tissue>
    </source>
</reference>
<dbReference type="PROSITE" id="PS50848">
    <property type="entry name" value="START"/>
    <property type="match status" value="1"/>
</dbReference>
<dbReference type="InterPro" id="IPR051213">
    <property type="entry name" value="START_lipid_transfer"/>
</dbReference>
<feature type="transmembrane region" description="Helical" evidence="1">
    <location>
        <begin position="12"/>
        <end position="33"/>
    </location>
</feature>
<feature type="domain" description="START" evidence="2">
    <location>
        <begin position="83"/>
        <end position="270"/>
    </location>
</feature>
<keyword evidence="1" id="KW-1133">Transmembrane helix</keyword>
<evidence type="ECO:0000313" key="6">
    <source>
        <dbReference type="Proteomes" id="UP001162541"/>
    </source>
</evidence>
<name>A0A176W3D1_MARPO</name>
<reference evidence="6" key="3">
    <citation type="journal article" date="2020" name="Curr. Biol.">
        <title>Chromatin organization in early land plants reveals an ancestral association between H3K27me3, transposons, and constitutive heterochromatin.</title>
        <authorList>
            <person name="Montgomery S.A."/>
            <person name="Tanizawa Y."/>
            <person name="Galik B."/>
            <person name="Wang N."/>
            <person name="Ito T."/>
            <person name="Mochizuki T."/>
            <person name="Akimcheva S."/>
            <person name="Bowman J.L."/>
            <person name="Cognat V."/>
            <person name="Marechal-Drouard L."/>
            <person name="Ekker H."/>
            <person name="Hong S.F."/>
            <person name="Kohchi T."/>
            <person name="Lin S.S."/>
            <person name="Liu L.D."/>
            <person name="Nakamura Y."/>
            <person name="Valeeva L.R."/>
            <person name="Shakirov E.V."/>
            <person name="Shippen D.E."/>
            <person name="Wei W.L."/>
            <person name="Yagura M."/>
            <person name="Yamaoka S."/>
            <person name="Yamato K.T."/>
            <person name="Liu C."/>
            <person name="Berger F."/>
        </authorList>
    </citation>
    <scope>NUCLEOTIDE SEQUENCE [LARGE SCALE GENOMIC DNA]</scope>
    <source>
        <strain evidence="6">Tak-1</strain>
    </source>
</reference>
<dbReference type="PANTHER" id="PTHR19308">
    <property type="entry name" value="PHOSPHATIDYLCHOLINE TRANSFER PROTEIN"/>
    <property type="match status" value="1"/>
</dbReference>
<reference evidence="3" key="2">
    <citation type="journal article" date="2019" name="Curr. Biol.">
        <title>Chromatin organization in early land plants reveals an ancestral association between H3K27me3, transposons, and constitutive heterochromatin.</title>
        <authorList>
            <person name="Montgomery S.A."/>
            <person name="Tanizawa Y."/>
            <person name="Galik B."/>
            <person name="Wang N."/>
            <person name="Ito T."/>
            <person name="Mochizuki T."/>
            <person name="Akimcheva S."/>
            <person name="Bowman J."/>
            <person name="Cognat V."/>
            <person name="Drouard L."/>
            <person name="Ekker H."/>
            <person name="Houng S."/>
            <person name="Kohchi T."/>
            <person name="Lin S."/>
            <person name="Liu L.D."/>
            <person name="Nakamura Y."/>
            <person name="Valeeva L.R."/>
            <person name="Shakirov E.V."/>
            <person name="Shippen D.E."/>
            <person name="Wei W."/>
            <person name="Yagura M."/>
            <person name="Yamaoka S."/>
            <person name="Yamato K.T."/>
            <person name="Liu C."/>
            <person name="Berger F."/>
        </authorList>
    </citation>
    <scope>NUCLEOTIDE SEQUENCE [LARGE SCALE GENOMIC DNA]</scope>
    <source>
        <strain evidence="3">Tak-1</strain>
    </source>
</reference>
<sequence length="376" mass="42439">MISGEEWVAKTAGSATWVALAIVICCYLLRLLIRSGVTFAVFSYKASAPTPERVPEVVNQVTITEEDLRKLIENLKGKDEVGESPWEPAFQKKTKTMSYVAKRRDPKDGGPTQYLSCTIFENVTSELVRDFYMDNDYRMIWDKAVKQSQQLEIDEATGVEIGRSVKKFPFFAPREYVQTWRVWEGNDKTFYCYIKKCEHKSFPRQRKFKRVETYNSGWRIRNVPGRNACEVTLIHQEDSVSGRELDKAGFGSGIWNFMVKMEKGLRLFALTSRTLHQSKNAVSLAQKVPTHLEEIMDESSSSDLSPLGESSLSCLTRTRSKRQLAKGLLLLGGAVVVMRGSSSVGARLAAACIVNRVIRPQNSLTSLLRRSPSKSL</sequence>
<evidence type="ECO:0000256" key="1">
    <source>
        <dbReference type="SAM" id="Phobius"/>
    </source>
</evidence>
<keyword evidence="5" id="KW-1185">Reference proteome</keyword>
<dbReference type="Gene3D" id="3.30.530.20">
    <property type="match status" value="1"/>
</dbReference>
<dbReference type="AlphaFoldDB" id="A0A176W3D1"/>
<keyword evidence="1" id="KW-0472">Membrane</keyword>
<accession>A0A176W3D1</accession>
<dbReference type="Proteomes" id="UP001162541">
    <property type="component" value="Chromosome 4"/>
</dbReference>
<dbReference type="Proteomes" id="UP000077202">
    <property type="component" value="Unassembled WGS sequence"/>
</dbReference>
<dbReference type="GO" id="GO:0008289">
    <property type="term" value="F:lipid binding"/>
    <property type="evidence" value="ECO:0007669"/>
    <property type="project" value="InterPro"/>
</dbReference>
<keyword evidence="1" id="KW-0812">Transmembrane</keyword>
<dbReference type="Pfam" id="PF01852">
    <property type="entry name" value="START"/>
    <property type="match status" value="1"/>
</dbReference>
<dbReference type="InterPro" id="IPR023393">
    <property type="entry name" value="START-like_dom_sf"/>
</dbReference>
<proteinExistence type="predicted"/>